<organism evidence="1 2">
    <name type="scientific">Paramecium pentaurelia</name>
    <dbReference type="NCBI Taxonomy" id="43138"/>
    <lineage>
        <taxon>Eukaryota</taxon>
        <taxon>Sar</taxon>
        <taxon>Alveolata</taxon>
        <taxon>Ciliophora</taxon>
        <taxon>Intramacronucleata</taxon>
        <taxon>Oligohymenophorea</taxon>
        <taxon>Peniculida</taxon>
        <taxon>Parameciidae</taxon>
        <taxon>Paramecium</taxon>
    </lineage>
</organism>
<evidence type="ECO:0000313" key="2">
    <source>
        <dbReference type="Proteomes" id="UP000689195"/>
    </source>
</evidence>
<evidence type="ECO:0000313" key="1">
    <source>
        <dbReference type="EMBL" id="CAD8202421.1"/>
    </source>
</evidence>
<accession>A0A8S1XN23</accession>
<dbReference type="AlphaFoldDB" id="A0A8S1XN23"/>
<protein>
    <submittedName>
        <fullName evidence="1">Uncharacterized protein</fullName>
    </submittedName>
</protein>
<sequence>MKSNKNNLAHAKRFSVWTVKEITYLKLAQECNIPANVILIFINNDELVKKYSQLQLRLLIFINISKKLKKQLSQEDKETAKQNNNTKNTNLNIIYIIIQQNQQWKNTRNQR</sequence>
<name>A0A8S1XN23_9CILI</name>
<gene>
    <name evidence="1" type="ORF">PPENT_87.1.T1310029</name>
</gene>
<comment type="caution">
    <text evidence="1">The sequence shown here is derived from an EMBL/GenBank/DDBJ whole genome shotgun (WGS) entry which is preliminary data.</text>
</comment>
<dbReference type="EMBL" id="CAJJDO010000131">
    <property type="protein sequence ID" value="CAD8202421.1"/>
    <property type="molecule type" value="Genomic_DNA"/>
</dbReference>
<proteinExistence type="predicted"/>
<dbReference type="Proteomes" id="UP000689195">
    <property type="component" value="Unassembled WGS sequence"/>
</dbReference>
<keyword evidence="2" id="KW-1185">Reference proteome</keyword>
<reference evidence="1" key="1">
    <citation type="submission" date="2021-01" db="EMBL/GenBank/DDBJ databases">
        <authorList>
            <consortium name="Genoscope - CEA"/>
            <person name="William W."/>
        </authorList>
    </citation>
    <scope>NUCLEOTIDE SEQUENCE</scope>
</reference>